<reference evidence="2" key="1">
    <citation type="journal article" date="2021" name="PeerJ">
        <title>Extensive microbial diversity within the chicken gut microbiome revealed by metagenomics and culture.</title>
        <authorList>
            <person name="Gilroy R."/>
            <person name="Ravi A."/>
            <person name="Getino M."/>
            <person name="Pursley I."/>
            <person name="Horton D.L."/>
            <person name="Alikhan N.F."/>
            <person name="Baker D."/>
            <person name="Gharbi K."/>
            <person name="Hall N."/>
            <person name="Watson M."/>
            <person name="Adriaenssens E.M."/>
            <person name="Foster-Nyarko E."/>
            <person name="Jarju S."/>
            <person name="Secka A."/>
            <person name="Antonio M."/>
            <person name="Oren A."/>
            <person name="Chaudhuri R.R."/>
            <person name="La Ragione R."/>
            <person name="Hildebrand F."/>
            <person name="Pallen M.J."/>
        </authorList>
    </citation>
    <scope>NUCLEOTIDE SEQUENCE</scope>
    <source>
        <strain evidence="2">ChiHecec2B26-12326</strain>
    </source>
</reference>
<accession>A0A9D1XWF7</accession>
<evidence type="ECO:0000313" key="3">
    <source>
        <dbReference type="Proteomes" id="UP000823847"/>
    </source>
</evidence>
<evidence type="ECO:0000313" key="2">
    <source>
        <dbReference type="EMBL" id="HIX87289.1"/>
    </source>
</evidence>
<proteinExistence type="predicted"/>
<sequence>MKATVVIGDIHGLETWKGIVEEHPDCQVVFLGDYLDPIGYVPRERLLSNLTEIIALKERRPNEVVLLLGNHDLHYFCTDIDVSSRFDFAIGEKASRLFLEHIDMFQYAYQEGDYLFTHAGVSRAWFENDFHGDIHSPIAEQLNHPKDSQVPALCRLGHTRGGDEGATGGIFWADKRELSEPLPGFTQIVGHNRVAEVTTQEGDSGGKIVFCDCLWNDNYLYLPH</sequence>
<protein>
    <submittedName>
        <fullName evidence="2">Metallophosphoesterase</fullName>
    </submittedName>
</protein>
<dbReference type="SUPFAM" id="SSF56300">
    <property type="entry name" value="Metallo-dependent phosphatases"/>
    <property type="match status" value="1"/>
</dbReference>
<name>A0A9D1XWF7_9BACT</name>
<dbReference type="EMBL" id="DXEN01000087">
    <property type="protein sequence ID" value="HIX87289.1"/>
    <property type="molecule type" value="Genomic_DNA"/>
</dbReference>
<dbReference type="Proteomes" id="UP000823847">
    <property type="component" value="Unassembled WGS sequence"/>
</dbReference>
<gene>
    <name evidence="2" type="ORF">H9848_11900</name>
</gene>
<dbReference type="InterPro" id="IPR004843">
    <property type="entry name" value="Calcineurin-like_PHP"/>
</dbReference>
<dbReference type="Pfam" id="PF00149">
    <property type="entry name" value="Metallophos"/>
    <property type="match status" value="1"/>
</dbReference>
<organism evidence="2 3">
    <name type="scientific">Candidatus Parabacteroides intestinigallinarum</name>
    <dbReference type="NCBI Taxonomy" id="2838722"/>
    <lineage>
        <taxon>Bacteria</taxon>
        <taxon>Pseudomonadati</taxon>
        <taxon>Bacteroidota</taxon>
        <taxon>Bacteroidia</taxon>
        <taxon>Bacteroidales</taxon>
        <taxon>Tannerellaceae</taxon>
        <taxon>Parabacteroides</taxon>
    </lineage>
</organism>
<evidence type="ECO:0000259" key="1">
    <source>
        <dbReference type="Pfam" id="PF00149"/>
    </source>
</evidence>
<dbReference type="GO" id="GO:0016787">
    <property type="term" value="F:hydrolase activity"/>
    <property type="evidence" value="ECO:0007669"/>
    <property type="project" value="InterPro"/>
</dbReference>
<feature type="domain" description="Calcineurin-like phosphoesterase" evidence="1">
    <location>
        <begin position="5"/>
        <end position="128"/>
    </location>
</feature>
<comment type="caution">
    <text evidence="2">The sequence shown here is derived from an EMBL/GenBank/DDBJ whole genome shotgun (WGS) entry which is preliminary data.</text>
</comment>
<reference evidence="2" key="2">
    <citation type="submission" date="2021-04" db="EMBL/GenBank/DDBJ databases">
        <authorList>
            <person name="Gilroy R."/>
        </authorList>
    </citation>
    <scope>NUCLEOTIDE SEQUENCE</scope>
    <source>
        <strain evidence="2">ChiHecec2B26-12326</strain>
    </source>
</reference>
<dbReference type="InterPro" id="IPR029052">
    <property type="entry name" value="Metallo-depent_PP-like"/>
</dbReference>
<dbReference type="AlphaFoldDB" id="A0A9D1XWF7"/>
<dbReference type="Gene3D" id="3.60.21.10">
    <property type="match status" value="1"/>
</dbReference>